<keyword evidence="4" id="KW-1185">Reference proteome</keyword>
<dbReference type="RefSeq" id="WP_200354406.1">
    <property type="nucleotide sequence ID" value="NZ_JAENIL010000007.1"/>
</dbReference>
<gene>
    <name evidence="3" type="ORF">JIN87_04880</name>
</gene>
<dbReference type="InterPro" id="IPR037523">
    <property type="entry name" value="VOC_core"/>
</dbReference>
<dbReference type="EMBL" id="JAENIL010000007">
    <property type="protein sequence ID" value="MBK1876190.1"/>
    <property type="molecule type" value="Genomic_DNA"/>
</dbReference>
<keyword evidence="1" id="KW-0479">Metal-binding</keyword>
<dbReference type="InterPro" id="IPR029068">
    <property type="entry name" value="Glyas_Bleomycin-R_OHBP_Dase"/>
</dbReference>
<dbReference type="InterPro" id="IPR051332">
    <property type="entry name" value="Fosfomycin_Res_Enzymes"/>
</dbReference>
<organism evidence="3 4">
    <name type="scientific">Pelagicoccus mobilis</name>
    <dbReference type="NCBI Taxonomy" id="415221"/>
    <lineage>
        <taxon>Bacteria</taxon>
        <taxon>Pseudomonadati</taxon>
        <taxon>Verrucomicrobiota</taxon>
        <taxon>Opitutia</taxon>
        <taxon>Puniceicoccales</taxon>
        <taxon>Pelagicoccaceae</taxon>
        <taxon>Pelagicoccus</taxon>
    </lineage>
</organism>
<evidence type="ECO:0000313" key="3">
    <source>
        <dbReference type="EMBL" id="MBK1876190.1"/>
    </source>
</evidence>
<dbReference type="Gene3D" id="3.10.180.10">
    <property type="entry name" value="2,3-Dihydroxybiphenyl 1,2-Dioxygenase, domain 1"/>
    <property type="match status" value="1"/>
</dbReference>
<accession>A0A934RRG1</accession>
<dbReference type="PROSITE" id="PS51819">
    <property type="entry name" value="VOC"/>
    <property type="match status" value="1"/>
</dbReference>
<dbReference type="Pfam" id="PF00903">
    <property type="entry name" value="Glyoxalase"/>
    <property type="match status" value="1"/>
</dbReference>
<evidence type="ECO:0000259" key="2">
    <source>
        <dbReference type="PROSITE" id="PS51819"/>
    </source>
</evidence>
<feature type="domain" description="VOC" evidence="2">
    <location>
        <begin position="5"/>
        <end position="123"/>
    </location>
</feature>
<sequence>MKLSKLDHVALVCSDSKRSKKWYETVFEMEWIFRGKWDNNPYFLKKGGAQIALFQASPDSPTAPRKGPRIDHFAFGAETRADYEKVKESLSSKSVPFEEQDHEVALSIYLKDPDGITVEVTTYDLT</sequence>
<reference evidence="3" key="1">
    <citation type="submission" date="2021-01" db="EMBL/GenBank/DDBJ databases">
        <title>Modified the classification status of verrucomicrobia.</title>
        <authorList>
            <person name="Feng X."/>
        </authorList>
    </citation>
    <scope>NUCLEOTIDE SEQUENCE</scope>
    <source>
        <strain evidence="3">KCTC 13126</strain>
    </source>
</reference>
<proteinExistence type="predicted"/>
<comment type="caution">
    <text evidence="3">The sequence shown here is derived from an EMBL/GenBank/DDBJ whole genome shotgun (WGS) entry which is preliminary data.</text>
</comment>
<dbReference type="SUPFAM" id="SSF54593">
    <property type="entry name" value="Glyoxalase/Bleomycin resistance protein/Dihydroxybiphenyl dioxygenase"/>
    <property type="match status" value="1"/>
</dbReference>
<evidence type="ECO:0000256" key="1">
    <source>
        <dbReference type="ARBA" id="ARBA00022723"/>
    </source>
</evidence>
<dbReference type="PANTHER" id="PTHR36113:SF6">
    <property type="entry name" value="FOSFOMYCIN RESISTANCE PROTEIN FOSX"/>
    <property type="match status" value="1"/>
</dbReference>
<dbReference type="GO" id="GO:0046872">
    <property type="term" value="F:metal ion binding"/>
    <property type="evidence" value="ECO:0007669"/>
    <property type="project" value="UniProtKB-KW"/>
</dbReference>
<name>A0A934RRG1_9BACT</name>
<dbReference type="Proteomes" id="UP000617628">
    <property type="component" value="Unassembled WGS sequence"/>
</dbReference>
<protein>
    <submittedName>
        <fullName evidence="3">VOC family protein</fullName>
    </submittedName>
</protein>
<dbReference type="InterPro" id="IPR004360">
    <property type="entry name" value="Glyas_Fos-R_dOase_dom"/>
</dbReference>
<dbReference type="PANTHER" id="PTHR36113">
    <property type="entry name" value="LYASE, PUTATIVE-RELATED-RELATED"/>
    <property type="match status" value="1"/>
</dbReference>
<evidence type="ECO:0000313" key="4">
    <source>
        <dbReference type="Proteomes" id="UP000617628"/>
    </source>
</evidence>
<dbReference type="AlphaFoldDB" id="A0A934RRG1"/>